<comment type="subcellular location">
    <subcellularLocation>
        <location evidence="1">Membrane</location>
        <topology evidence="1">Multi-pass membrane protein</topology>
    </subcellularLocation>
    <subcellularLocation>
        <location evidence="14">Postsynaptic cell membrane</location>
    </subcellularLocation>
</comment>
<dbReference type="Gene3D" id="1.10.287.70">
    <property type="match status" value="1"/>
</dbReference>
<dbReference type="Pfam" id="PF01094">
    <property type="entry name" value="ANF_receptor"/>
    <property type="match status" value="1"/>
</dbReference>
<gene>
    <name evidence="16" type="ORF">CHS0354_005832</name>
</gene>
<dbReference type="Gene3D" id="3.40.190.10">
    <property type="entry name" value="Periplasmic binding protein-like II"/>
    <property type="match status" value="1"/>
</dbReference>
<dbReference type="InterPro" id="IPR001828">
    <property type="entry name" value="ANF_lig-bd_rcpt"/>
</dbReference>
<dbReference type="PANTHER" id="PTHR18966">
    <property type="entry name" value="IONOTROPIC GLUTAMATE RECEPTOR"/>
    <property type="match status" value="1"/>
</dbReference>
<reference evidence="16" key="1">
    <citation type="journal article" date="2021" name="Genome Biol. Evol.">
        <title>A High-Quality Reference Genome for a Parasitic Bivalve with Doubly Uniparental Inheritance (Bivalvia: Unionida).</title>
        <authorList>
            <person name="Smith C.H."/>
        </authorList>
    </citation>
    <scope>NUCLEOTIDE SEQUENCE</scope>
    <source>
        <strain evidence="16">CHS0354</strain>
    </source>
</reference>
<keyword evidence="5" id="KW-0770">Synapse</keyword>
<keyword evidence="6" id="KW-0175">Coiled coil</keyword>
<keyword evidence="11" id="KW-0628">Postsynaptic cell membrane</keyword>
<evidence type="ECO:0000256" key="2">
    <source>
        <dbReference type="ARBA" id="ARBA00022448"/>
    </source>
</evidence>
<dbReference type="FunFam" id="3.40.190.10:FF:000078">
    <property type="entry name" value="glutamate receptor ionotropic, NMDA 3B"/>
    <property type="match status" value="1"/>
</dbReference>
<dbReference type="GO" id="GO:0045211">
    <property type="term" value="C:postsynaptic membrane"/>
    <property type="evidence" value="ECO:0007669"/>
    <property type="project" value="UniProtKB-SubCell"/>
</dbReference>
<evidence type="ECO:0000256" key="7">
    <source>
        <dbReference type="ARBA" id="ARBA00023065"/>
    </source>
</evidence>
<keyword evidence="12" id="KW-1071">Ligand-gated ion channel</keyword>
<dbReference type="Pfam" id="PF00060">
    <property type="entry name" value="Lig_chan"/>
    <property type="match status" value="1"/>
</dbReference>
<dbReference type="InterPro" id="IPR019594">
    <property type="entry name" value="Glu/Gly-bd"/>
</dbReference>
<feature type="domain" description="Ionotropic glutamate receptor L-glutamate and glycine-binding" evidence="15">
    <location>
        <begin position="433"/>
        <end position="488"/>
    </location>
</feature>
<evidence type="ECO:0000256" key="1">
    <source>
        <dbReference type="ARBA" id="ARBA00004141"/>
    </source>
</evidence>
<evidence type="ECO:0000256" key="9">
    <source>
        <dbReference type="ARBA" id="ARBA00023170"/>
    </source>
</evidence>
<accession>A0AAE0VIA6</accession>
<reference evidence="16" key="3">
    <citation type="submission" date="2023-05" db="EMBL/GenBank/DDBJ databases">
        <authorList>
            <person name="Smith C.H."/>
        </authorList>
    </citation>
    <scope>NUCLEOTIDE SEQUENCE</scope>
    <source>
        <strain evidence="16">CHS0354</strain>
        <tissue evidence="16">Mantle</tissue>
    </source>
</reference>
<dbReference type="Gene3D" id="3.40.50.2300">
    <property type="match status" value="1"/>
</dbReference>
<evidence type="ECO:0000256" key="12">
    <source>
        <dbReference type="ARBA" id="ARBA00023286"/>
    </source>
</evidence>
<evidence type="ECO:0000256" key="11">
    <source>
        <dbReference type="ARBA" id="ARBA00023257"/>
    </source>
</evidence>
<evidence type="ECO:0000256" key="4">
    <source>
        <dbReference type="ARBA" id="ARBA00022989"/>
    </source>
</evidence>
<keyword evidence="8" id="KW-0472">Membrane</keyword>
<keyword evidence="17" id="KW-1185">Reference proteome</keyword>
<dbReference type="InterPro" id="IPR015683">
    <property type="entry name" value="Ionotropic_Glu_rcpt"/>
</dbReference>
<keyword evidence="7" id="KW-0406">Ion transport</keyword>
<keyword evidence="4" id="KW-1133">Transmembrane helix</keyword>
<name>A0AAE0VIA6_9BIVA</name>
<dbReference type="GO" id="GO:0043226">
    <property type="term" value="C:organelle"/>
    <property type="evidence" value="ECO:0007669"/>
    <property type="project" value="UniProtKB-ARBA"/>
</dbReference>
<organism evidence="16 17">
    <name type="scientific">Potamilus streckersoni</name>
    <dbReference type="NCBI Taxonomy" id="2493646"/>
    <lineage>
        <taxon>Eukaryota</taxon>
        <taxon>Metazoa</taxon>
        <taxon>Spiralia</taxon>
        <taxon>Lophotrochozoa</taxon>
        <taxon>Mollusca</taxon>
        <taxon>Bivalvia</taxon>
        <taxon>Autobranchia</taxon>
        <taxon>Heteroconchia</taxon>
        <taxon>Palaeoheterodonta</taxon>
        <taxon>Unionida</taxon>
        <taxon>Unionoidea</taxon>
        <taxon>Unionidae</taxon>
        <taxon>Ambleminae</taxon>
        <taxon>Lampsilini</taxon>
        <taxon>Potamilus</taxon>
    </lineage>
</organism>
<dbReference type="SMART" id="SM00918">
    <property type="entry name" value="Lig_chan-Glu_bd"/>
    <property type="match status" value="1"/>
</dbReference>
<evidence type="ECO:0000313" key="17">
    <source>
        <dbReference type="Proteomes" id="UP001195483"/>
    </source>
</evidence>
<evidence type="ECO:0000256" key="10">
    <source>
        <dbReference type="ARBA" id="ARBA00023180"/>
    </source>
</evidence>
<evidence type="ECO:0000256" key="6">
    <source>
        <dbReference type="ARBA" id="ARBA00023054"/>
    </source>
</evidence>
<evidence type="ECO:0000256" key="5">
    <source>
        <dbReference type="ARBA" id="ARBA00023018"/>
    </source>
</evidence>
<proteinExistence type="predicted"/>
<protein>
    <recommendedName>
        <fullName evidence="15">Ionotropic glutamate receptor L-glutamate and glycine-binding domain-containing protein</fullName>
    </recommendedName>
</protein>
<keyword evidence="9" id="KW-0675">Receptor</keyword>
<sequence>MLICDNDTYLGFSTVFQSMLSASEETSEITFEGTVILGSRSLIENLNALDHGINLYGSRFIISFGSDAIVQASAITGRSYGLPVITYPTFPSSKLKPQSIYPKYQFITIPDTPLDQVQIYEDNIVDVRPSMAGLASEMYTLIGRSIVHMVHIICQKSMINDGFVETFSQIFTENGFNESKVTAIPTPGNDVELLRMALLMVRNSRSRLFVLHCMEEMFGSIMRMADVVGLLDDGYAWIITQMAFTVDKNTLYNFPPGVLAVKTYQSDNYYDILKSIVDVIQKTTEHIIVDKKGKEADDALQLILSAGNFRVLKNNNILFDEKGNRKNLKYQVLKSVTSPFNGRTWNRVGYIQDDALDLSTINWRGHTIFGTAGYERDYVTVVTKKAEPFVFISDPVESRNSCSGKIACIELYTDDPQIIAFIVGRFKDGIDKIDGYYRTFCCDGVVMEILQRISKELQFDFVVFFNSNSSYGHLVNGTWTGMVGNVVSGAADIIAGAFSMDSDTIKAISSTYSFYHSAFNMISLTSGTHTSITSFLSPFNKWEWLCIFATALITAFATAFLEWNSPFGLNRCARRRGTNYSLGSGLTMVCSIWVGNKVKIKCPKSWSSKFLQNCWACVTIFVVANYTSNLTSFMAGIYNQETYSILDSRASTSSFVPYVIPSMCHPYTDGT</sequence>
<keyword evidence="10" id="KW-0325">Glycoprotein</keyword>
<evidence type="ECO:0000256" key="14">
    <source>
        <dbReference type="ARBA" id="ARBA00034100"/>
    </source>
</evidence>
<evidence type="ECO:0000313" key="16">
    <source>
        <dbReference type="EMBL" id="KAK3577740.1"/>
    </source>
</evidence>
<reference evidence="16" key="2">
    <citation type="journal article" date="2021" name="Genome Biol. Evol.">
        <title>Developing a high-quality reference genome for a parasitic bivalve with doubly uniparental inheritance (Bivalvia: Unionida).</title>
        <authorList>
            <person name="Smith C.H."/>
        </authorList>
    </citation>
    <scope>NUCLEOTIDE SEQUENCE</scope>
    <source>
        <strain evidence="16">CHS0354</strain>
        <tissue evidence="16">Mantle</tissue>
    </source>
</reference>
<dbReference type="SUPFAM" id="SSF53850">
    <property type="entry name" value="Periplasmic binding protein-like II"/>
    <property type="match status" value="1"/>
</dbReference>
<dbReference type="EMBL" id="JAEAOA010000412">
    <property type="protein sequence ID" value="KAK3577740.1"/>
    <property type="molecule type" value="Genomic_DNA"/>
</dbReference>
<keyword evidence="3" id="KW-0812">Transmembrane</keyword>
<evidence type="ECO:0000256" key="13">
    <source>
        <dbReference type="ARBA" id="ARBA00023303"/>
    </source>
</evidence>
<dbReference type="AlphaFoldDB" id="A0AAE0VIA6"/>
<dbReference type="Proteomes" id="UP001195483">
    <property type="component" value="Unassembled WGS sequence"/>
</dbReference>
<dbReference type="SUPFAM" id="SSF53822">
    <property type="entry name" value="Periplasmic binding protein-like I"/>
    <property type="match status" value="1"/>
</dbReference>
<dbReference type="Pfam" id="PF10613">
    <property type="entry name" value="Lig_chan-Glu_bd"/>
    <property type="match status" value="1"/>
</dbReference>
<dbReference type="InterPro" id="IPR028082">
    <property type="entry name" value="Peripla_BP_I"/>
</dbReference>
<evidence type="ECO:0000256" key="3">
    <source>
        <dbReference type="ARBA" id="ARBA00022692"/>
    </source>
</evidence>
<dbReference type="InterPro" id="IPR001320">
    <property type="entry name" value="Iontro_rcpt_C"/>
</dbReference>
<keyword evidence="13" id="KW-0407">Ion channel</keyword>
<keyword evidence="2" id="KW-0813">Transport</keyword>
<comment type="caution">
    <text evidence="16">The sequence shown here is derived from an EMBL/GenBank/DDBJ whole genome shotgun (WGS) entry which is preliminary data.</text>
</comment>
<evidence type="ECO:0000259" key="15">
    <source>
        <dbReference type="SMART" id="SM00918"/>
    </source>
</evidence>
<dbReference type="GO" id="GO:0015276">
    <property type="term" value="F:ligand-gated monoatomic ion channel activity"/>
    <property type="evidence" value="ECO:0007669"/>
    <property type="project" value="InterPro"/>
</dbReference>
<evidence type="ECO:0000256" key="8">
    <source>
        <dbReference type="ARBA" id="ARBA00023136"/>
    </source>
</evidence>